<dbReference type="AlphaFoldDB" id="A0A5U8XUK2"/>
<gene>
    <name evidence="1" type="ORF">DTU56_25030</name>
</gene>
<evidence type="ECO:0000313" key="1">
    <source>
        <dbReference type="EMBL" id="EBS0566336.1"/>
    </source>
</evidence>
<name>A0A5U8XUK2_SALMU</name>
<comment type="caution">
    <text evidence="1">The sequence shown here is derived from an EMBL/GenBank/DDBJ whole genome shotgun (WGS) entry which is preliminary data.</text>
</comment>
<protein>
    <submittedName>
        <fullName evidence="1">Uncharacterized protein</fullName>
    </submittedName>
</protein>
<dbReference type="EMBL" id="AAGUDP010000053">
    <property type="protein sequence ID" value="EBS0566336.1"/>
    <property type="molecule type" value="Genomic_DNA"/>
</dbReference>
<accession>A0A5U8XUK2</accession>
<organism evidence="1">
    <name type="scientific">Salmonella muenchen</name>
    <dbReference type="NCBI Taxonomy" id="596"/>
    <lineage>
        <taxon>Bacteria</taxon>
        <taxon>Pseudomonadati</taxon>
        <taxon>Pseudomonadota</taxon>
        <taxon>Gammaproteobacteria</taxon>
        <taxon>Enterobacterales</taxon>
        <taxon>Enterobacteriaceae</taxon>
        <taxon>Salmonella</taxon>
    </lineage>
</organism>
<sequence length="202" mass="22711">MVESNYPDVVRVVTAMFAQFDAQTAKFPGKPLFLNVKEYPAVQNAAISNKSLDQTGYAMSLHDVYLGANHSKMDLNVNPLHIEPGAMAKESVSKVMIELGRRKMSIPHNGTDLLYKLFFSIYGRRSDLVVTNIYHPETIVAYILTGLAPTTIWNRAKSDMISQSLNNYPVAAKFNVAAFRTYMAKFDATMDINDIYINNQKF</sequence>
<feature type="non-terminal residue" evidence="1">
    <location>
        <position position="202"/>
    </location>
</feature>
<reference evidence="1" key="1">
    <citation type="submission" date="2018-07" db="EMBL/GenBank/DDBJ databases">
        <authorList>
            <person name="Ashton P.M."/>
            <person name="Dallman T."/>
            <person name="Nair S."/>
            <person name="De Pinna E."/>
            <person name="Peters T."/>
            <person name="Grant K."/>
        </authorList>
    </citation>
    <scope>NUCLEOTIDE SEQUENCE</scope>
    <source>
        <strain evidence="1">142535</strain>
    </source>
</reference>
<proteinExistence type="predicted"/>